<feature type="chain" id="PRO_5045191182" description="PEP-CTERM sorting domain-containing protein" evidence="1">
    <location>
        <begin position="23"/>
        <end position="248"/>
    </location>
</feature>
<dbReference type="EMBL" id="CP138858">
    <property type="protein sequence ID" value="WPJ95957.1"/>
    <property type="molecule type" value="Genomic_DNA"/>
</dbReference>
<dbReference type="Proteomes" id="UP001324993">
    <property type="component" value="Chromosome"/>
</dbReference>
<proteinExistence type="predicted"/>
<accession>A0ABZ0RIR5</accession>
<evidence type="ECO:0000313" key="2">
    <source>
        <dbReference type="EMBL" id="WPJ95957.1"/>
    </source>
</evidence>
<protein>
    <recommendedName>
        <fullName evidence="4">PEP-CTERM sorting domain-containing protein</fullName>
    </recommendedName>
</protein>
<gene>
    <name evidence="2" type="ORF">SH580_21305</name>
</gene>
<reference evidence="2 3" key="1">
    <citation type="submission" date="2023-11" db="EMBL/GenBank/DDBJ databases">
        <title>Coraliomargarita sp. nov., isolated from marine algae.</title>
        <authorList>
            <person name="Lee J.K."/>
            <person name="Baek J.H."/>
            <person name="Kim J.M."/>
            <person name="Choi D.G."/>
            <person name="Jeon C.O."/>
        </authorList>
    </citation>
    <scope>NUCLEOTIDE SEQUENCE [LARGE SCALE GENOMIC DNA]</scope>
    <source>
        <strain evidence="2 3">J2-16</strain>
    </source>
</reference>
<sequence>MKKNTVLLTTAATFVLAHVAQAATIFTTQTSADNTFANSSFSVSNSDLVNDGQSSLANVINTGITAAGIIEVNDGSVPAATNTTGDASIVPGDVLTFNFDTSVNTLGYDITSIVTLAGGNQRAAQGFDVIVTFMNDSTATVISADTAAGAVAGTYHGLTDDSTYFNNFDENGYTVVTITEDTSGIVASGVKAITFTNFSEANRNGSGGAVIYREFDVFGVATAIPESGTYALLTGLTGLVSVMVRRRR</sequence>
<feature type="signal peptide" evidence="1">
    <location>
        <begin position="1"/>
        <end position="22"/>
    </location>
</feature>
<dbReference type="RefSeq" id="WP_319832824.1">
    <property type="nucleotide sequence ID" value="NZ_CP138858.1"/>
</dbReference>
<organism evidence="2 3">
    <name type="scientific">Coraliomargarita algicola</name>
    <dbReference type="NCBI Taxonomy" id="3092156"/>
    <lineage>
        <taxon>Bacteria</taxon>
        <taxon>Pseudomonadati</taxon>
        <taxon>Verrucomicrobiota</taxon>
        <taxon>Opitutia</taxon>
        <taxon>Puniceicoccales</taxon>
        <taxon>Coraliomargaritaceae</taxon>
        <taxon>Coraliomargarita</taxon>
    </lineage>
</organism>
<name>A0ABZ0RIR5_9BACT</name>
<evidence type="ECO:0000313" key="3">
    <source>
        <dbReference type="Proteomes" id="UP001324993"/>
    </source>
</evidence>
<keyword evidence="1" id="KW-0732">Signal</keyword>
<evidence type="ECO:0008006" key="4">
    <source>
        <dbReference type="Google" id="ProtNLM"/>
    </source>
</evidence>
<evidence type="ECO:0000256" key="1">
    <source>
        <dbReference type="SAM" id="SignalP"/>
    </source>
</evidence>
<keyword evidence="3" id="KW-1185">Reference proteome</keyword>